<dbReference type="InterPro" id="IPR029052">
    <property type="entry name" value="Metallo-depent_PP-like"/>
</dbReference>
<dbReference type="GO" id="GO:0016787">
    <property type="term" value="F:hydrolase activity"/>
    <property type="evidence" value="ECO:0007669"/>
    <property type="project" value="UniProtKB-KW"/>
</dbReference>
<dbReference type="Pfam" id="PF00149">
    <property type="entry name" value="Metallophos"/>
    <property type="match status" value="1"/>
</dbReference>
<dbReference type="PANTHER" id="PTHR43143">
    <property type="entry name" value="METALLOPHOSPHOESTERASE, CALCINEURIN SUPERFAMILY"/>
    <property type="match status" value="1"/>
</dbReference>
<name>A0ABW0KGW7_9BACL</name>
<accession>A0ABW0KGW7</accession>
<evidence type="ECO:0000259" key="1">
    <source>
        <dbReference type="Pfam" id="PF00149"/>
    </source>
</evidence>
<dbReference type="Gene3D" id="3.60.21.10">
    <property type="match status" value="1"/>
</dbReference>
<dbReference type="Proteomes" id="UP001596044">
    <property type="component" value="Unassembled WGS sequence"/>
</dbReference>
<sequence length="359" mass="40867">MLAVSVYSSSAETVSQYGNYVVRDGFSENKSSYVLENGAQLPSDEANSLNKSGENQPLLSFPVLSDIHVQSWDEQSKRKFAAALQDLDQINPHADTLVINGDMTNGMPADYRKLAQILVSNPHPDRVEYAIGNHEFYEAWFDDNRAWSSETFPNGETEQASIDRFLQLTGEHHVFYDREINGYSFIFLGMEHYRQSDPANLEDAYLSKEQLDWLQAKLQLSAKADGQKPIFVFLHQPLPNTVAGTRLCCTNNRAVIQNEELRKIFSQFPQIIFFSGHTHWELKLPETFVRDTFTMVNSASTEQLWTDNGSGGEVEMGPDESQGLYVEVYPDKVKIKGRDFYRQSWIPEAQFEVPVGKIR</sequence>
<dbReference type="InterPro" id="IPR051918">
    <property type="entry name" value="STPP_CPPED1"/>
</dbReference>
<protein>
    <submittedName>
        <fullName evidence="2">Metallophosphoesterase family protein</fullName>
        <ecNumber evidence="2">3.1.-.-</ecNumber>
    </submittedName>
</protein>
<comment type="caution">
    <text evidence="2">The sequence shown here is derived from an EMBL/GenBank/DDBJ whole genome shotgun (WGS) entry which is preliminary data.</text>
</comment>
<dbReference type="SUPFAM" id="SSF56300">
    <property type="entry name" value="Metallo-dependent phosphatases"/>
    <property type="match status" value="1"/>
</dbReference>
<gene>
    <name evidence="2" type="ORF">ACFPOG_30495</name>
</gene>
<keyword evidence="3" id="KW-1185">Reference proteome</keyword>
<dbReference type="PANTHER" id="PTHR43143:SF4">
    <property type="entry name" value="CALCINEURIN-LIKE PHOSPHOESTERASE DOMAIN-CONTAINING PROTEIN"/>
    <property type="match status" value="1"/>
</dbReference>
<organism evidence="2 3">
    <name type="scientific">Paenibacillus aestuarii</name>
    <dbReference type="NCBI Taxonomy" id="516965"/>
    <lineage>
        <taxon>Bacteria</taxon>
        <taxon>Bacillati</taxon>
        <taxon>Bacillota</taxon>
        <taxon>Bacilli</taxon>
        <taxon>Bacillales</taxon>
        <taxon>Paenibacillaceae</taxon>
        <taxon>Paenibacillus</taxon>
    </lineage>
</organism>
<dbReference type="EMBL" id="JBHSMJ010000054">
    <property type="protein sequence ID" value="MFC5452539.1"/>
    <property type="molecule type" value="Genomic_DNA"/>
</dbReference>
<keyword evidence="2" id="KW-0378">Hydrolase</keyword>
<dbReference type="InterPro" id="IPR004843">
    <property type="entry name" value="Calcineurin-like_PHP"/>
</dbReference>
<reference evidence="3" key="1">
    <citation type="journal article" date="2019" name="Int. J. Syst. Evol. Microbiol.">
        <title>The Global Catalogue of Microorganisms (GCM) 10K type strain sequencing project: providing services to taxonomists for standard genome sequencing and annotation.</title>
        <authorList>
            <consortium name="The Broad Institute Genomics Platform"/>
            <consortium name="The Broad Institute Genome Sequencing Center for Infectious Disease"/>
            <person name="Wu L."/>
            <person name="Ma J."/>
        </authorList>
    </citation>
    <scope>NUCLEOTIDE SEQUENCE [LARGE SCALE GENOMIC DNA]</scope>
    <source>
        <strain evidence="3">KACC 11904</strain>
    </source>
</reference>
<proteinExistence type="predicted"/>
<feature type="domain" description="Calcineurin-like phosphoesterase" evidence="1">
    <location>
        <begin position="63"/>
        <end position="280"/>
    </location>
</feature>
<dbReference type="EC" id="3.1.-.-" evidence="2"/>
<evidence type="ECO:0000313" key="2">
    <source>
        <dbReference type="EMBL" id="MFC5452539.1"/>
    </source>
</evidence>
<dbReference type="RefSeq" id="WP_270880758.1">
    <property type="nucleotide sequence ID" value="NZ_JAQFVF010000038.1"/>
</dbReference>
<evidence type="ECO:0000313" key="3">
    <source>
        <dbReference type="Proteomes" id="UP001596044"/>
    </source>
</evidence>